<name>A0A438FTT6_VITVI</name>
<proteinExistence type="predicted"/>
<dbReference type="AlphaFoldDB" id="A0A438FTT6"/>
<comment type="caution">
    <text evidence="1">The sequence shown here is derived from an EMBL/GenBank/DDBJ whole genome shotgun (WGS) entry which is preliminary data.</text>
</comment>
<reference evidence="1 2" key="1">
    <citation type="journal article" date="2018" name="PLoS Genet.">
        <title>Population sequencing reveals clonal diversity and ancestral inbreeding in the grapevine cultivar Chardonnay.</title>
        <authorList>
            <person name="Roach M.J."/>
            <person name="Johnson D.L."/>
            <person name="Bohlmann J."/>
            <person name="van Vuuren H.J."/>
            <person name="Jones S.J."/>
            <person name="Pretorius I.S."/>
            <person name="Schmidt S.A."/>
            <person name="Borneman A.R."/>
        </authorList>
    </citation>
    <scope>NUCLEOTIDE SEQUENCE [LARGE SCALE GENOMIC DNA]</scope>
    <source>
        <strain evidence="2">cv. Chardonnay</strain>
        <tissue evidence="1">Leaf</tissue>
    </source>
</reference>
<accession>A0A438FTT6</accession>
<dbReference type="Proteomes" id="UP000288805">
    <property type="component" value="Unassembled WGS sequence"/>
</dbReference>
<gene>
    <name evidence="1" type="ORF">CK203_060577</name>
</gene>
<organism evidence="1 2">
    <name type="scientific">Vitis vinifera</name>
    <name type="common">Grape</name>
    <dbReference type="NCBI Taxonomy" id="29760"/>
    <lineage>
        <taxon>Eukaryota</taxon>
        <taxon>Viridiplantae</taxon>
        <taxon>Streptophyta</taxon>
        <taxon>Embryophyta</taxon>
        <taxon>Tracheophyta</taxon>
        <taxon>Spermatophyta</taxon>
        <taxon>Magnoliopsida</taxon>
        <taxon>eudicotyledons</taxon>
        <taxon>Gunneridae</taxon>
        <taxon>Pentapetalae</taxon>
        <taxon>rosids</taxon>
        <taxon>Vitales</taxon>
        <taxon>Vitaceae</taxon>
        <taxon>Viteae</taxon>
        <taxon>Vitis</taxon>
    </lineage>
</organism>
<evidence type="ECO:0000313" key="1">
    <source>
        <dbReference type="EMBL" id="RVW63369.1"/>
    </source>
</evidence>
<dbReference type="EMBL" id="QGNW01000742">
    <property type="protein sequence ID" value="RVW63369.1"/>
    <property type="molecule type" value="Genomic_DNA"/>
</dbReference>
<protein>
    <submittedName>
        <fullName evidence="1">Uncharacterized protein</fullName>
    </submittedName>
</protein>
<evidence type="ECO:0000313" key="2">
    <source>
        <dbReference type="Proteomes" id="UP000288805"/>
    </source>
</evidence>
<sequence length="112" mass="13001">MVSRRSDQIRALARKISQLYRYKGDGSSCILRISRAWSRLALMLRRALLEVYRHTLLLLEMVRGRSLLDHLGILERAHHFIAIQFRALSGSTIVIVRDIIFIFVESSPRLVL</sequence>